<evidence type="ECO:0000313" key="2">
    <source>
        <dbReference type="Proteomes" id="UP000320179"/>
    </source>
</evidence>
<reference evidence="1 2" key="1">
    <citation type="journal article" date="2019" name="Science">
        <title>Social genes are selection hotspots in kin groups of a soil microbe.</title>
        <authorList>
            <person name="Wielgoss S."/>
            <person name="Wolfensberger R."/>
            <person name="Sun L."/>
            <person name="Fiegna F."/>
            <person name="Velicer G.J."/>
        </authorList>
    </citation>
    <scope>NUCLEOTIDE SEQUENCE [LARGE SCALE GENOMIC DNA]</scope>
    <source>
        <strain evidence="1 2">MC3.5.9c15</strain>
    </source>
</reference>
<name>A0AAF1D7Z8_MYXXA</name>
<dbReference type="Proteomes" id="UP000320179">
    <property type="component" value="Chromosome"/>
</dbReference>
<dbReference type="EMBL" id="CP017174">
    <property type="protein sequence ID" value="QDE65648.1"/>
    <property type="molecule type" value="Genomic_DNA"/>
</dbReference>
<proteinExistence type="predicted"/>
<protein>
    <submittedName>
        <fullName evidence="1">Uncharacterized protein</fullName>
    </submittedName>
</protein>
<gene>
    <name evidence="1" type="ORF">BHS09_00725</name>
</gene>
<dbReference type="RefSeq" id="WP_140786624.1">
    <property type="nucleotide sequence ID" value="NZ_CP017169.1"/>
</dbReference>
<evidence type="ECO:0000313" key="1">
    <source>
        <dbReference type="EMBL" id="QDE65648.1"/>
    </source>
</evidence>
<sequence length="145" mass="16439">MAWNMSFEYDAQNDVVTAYFTDCILVNEADVLRWRKDVEERLSKYPSRVDLLINLDGLVVKFTAGRVFGKERREVLERYTHRSYRFGGDEMTRMFVLTSGAINGAAVNHYATRDEALAALQAEREALRKRGFSPFGGGGFVGSKV</sequence>
<organism evidence="1 2">
    <name type="scientific">Myxococcus xanthus</name>
    <dbReference type="NCBI Taxonomy" id="34"/>
    <lineage>
        <taxon>Bacteria</taxon>
        <taxon>Pseudomonadati</taxon>
        <taxon>Myxococcota</taxon>
        <taxon>Myxococcia</taxon>
        <taxon>Myxococcales</taxon>
        <taxon>Cystobacterineae</taxon>
        <taxon>Myxococcaceae</taxon>
        <taxon>Myxococcus</taxon>
    </lineage>
</organism>
<dbReference type="AlphaFoldDB" id="A0AAF1D7Z8"/>
<accession>A0AAF1D7Z8</accession>